<sequence length="104" mass="12209">MPGVDPEVSVYRLYVDPHYKPINQKKRSFSEEKVPNPNGRWRMCTDFTNINKAYPKDCYPLPNIDRLVDPCTGYKVVDFLDAFQGYHQIFMAEQNLEKTVFVTE</sequence>
<name>A0AAV3QVB2_LITER</name>
<organism evidence="1 2">
    <name type="scientific">Lithospermum erythrorhizon</name>
    <name type="common">Purple gromwell</name>
    <name type="synonym">Lithospermum officinale var. erythrorhizon</name>
    <dbReference type="NCBI Taxonomy" id="34254"/>
    <lineage>
        <taxon>Eukaryota</taxon>
        <taxon>Viridiplantae</taxon>
        <taxon>Streptophyta</taxon>
        <taxon>Embryophyta</taxon>
        <taxon>Tracheophyta</taxon>
        <taxon>Spermatophyta</taxon>
        <taxon>Magnoliopsida</taxon>
        <taxon>eudicotyledons</taxon>
        <taxon>Gunneridae</taxon>
        <taxon>Pentapetalae</taxon>
        <taxon>asterids</taxon>
        <taxon>lamiids</taxon>
        <taxon>Boraginales</taxon>
        <taxon>Boraginaceae</taxon>
        <taxon>Boraginoideae</taxon>
        <taxon>Lithospermeae</taxon>
        <taxon>Lithospermum</taxon>
    </lineage>
</organism>
<protein>
    <recommendedName>
        <fullName evidence="3">Reverse transcriptase</fullName>
    </recommendedName>
</protein>
<dbReference type="PANTHER" id="PTHR24559:SF430">
    <property type="entry name" value="RNA-DIRECTED DNA POLYMERASE"/>
    <property type="match status" value="1"/>
</dbReference>
<dbReference type="InterPro" id="IPR043128">
    <property type="entry name" value="Rev_trsase/Diguanyl_cyclase"/>
</dbReference>
<dbReference type="Proteomes" id="UP001454036">
    <property type="component" value="Unassembled WGS sequence"/>
</dbReference>
<dbReference type="PANTHER" id="PTHR24559">
    <property type="entry name" value="TRANSPOSON TY3-I GAG-POL POLYPROTEIN"/>
    <property type="match status" value="1"/>
</dbReference>
<dbReference type="Gene3D" id="3.30.70.270">
    <property type="match status" value="1"/>
</dbReference>
<dbReference type="InterPro" id="IPR053134">
    <property type="entry name" value="RNA-dir_DNA_polymerase"/>
</dbReference>
<evidence type="ECO:0008006" key="3">
    <source>
        <dbReference type="Google" id="ProtNLM"/>
    </source>
</evidence>
<dbReference type="EMBL" id="BAABME010005561">
    <property type="protein sequence ID" value="GAA0165987.1"/>
    <property type="molecule type" value="Genomic_DNA"/>
</dbReference>
<reference evidence="1 2" key="1">
    <citation type="submission" date="2024-01" db="EMBL/GenBank/DDBJ databases">
        <title>The complete chloroplast genome sequence of Lithospermum erythrorhizon: insights into the phylogenetic relationship among Boraginaceae species and the maternal lineages of purple gromwells.</title>
        <authorList>
            <person name="Okada T."/>
            <person name="Watanabe K."/>
        </authorList>
    </citation>
    <scope>NUCLEOTIDE SEQUENCE [LARGE SCALE GENOMIC DNA]</scope>
</reference>
<dbReference type="AlphaFoldDB" id="A0AAV3QVB2"/>
<evidence type="ECO:0000313" key="2">
    <source>
        <dbReference type="Proteomes" id="UP001454036"/>
    </source>
</evidence>
<dbReference type="SUPFAM" id="SSF56672">
    <property type="entry name" value="DNA/RNA polymerases"/>
    <property type="match status" value="1"/>
</dbReference>
<proteinExistence type="predicted"/>
<comment type="caution">
    <text evidence="1">The sequence shown here is derived from an EMBL/GenBank/DDBJ whole genome shotgun (WGS) entry which is preliminary data.</text>
</comment>
<accession>A0AAV3QVB2</accession>
<gene>
    <name evidence="1" type="ORF">LIER_21251</name>
</gene>
<evidence type="ECO:0000313" key="1">
    <source>
        <dbReference type="EMBL" id="GAA0165987.1"/>
    </source>
</evidence>
<keyword evidence="2" id="KW-1185">Reference proteome</keyword>
<dbReference type="InterPro" id="IPR043502">
    <property type="entry name" value="DNA/RNA_pol_sf"/>
</dbReference>
<dbReference type="Gene3D" id="3.10.10.10">
    <property type="entry name" value="HIV Type 1 Reverse Transcriptase, subunit A, domain 1"/>
    <property type="match status" value="1"/>
</dbReference>